<name>A0A2T2X2C8_9FIRM</name>
<dbReference type="Proteomes" id="UP000242972">
    <property type="component" value="Unassembled WGS sequence"/>
</dbReference>
<protein>
    <submittedName>
        <fullName evidence="1">Uncharacterized protein</fullName>
    </submittedName>
</protein>
<proteinExistence type="predicted"/>
<sequence length="62" mass="6817">MSTHLEHGTRLPVLSITALNALIHTYRTQVASVAQTLYDQQCAELVYQTTHRMGAPLLGGHT</sequence>
<evidence type="ECO:0000313" key="2">
    <source>
        <dbReference type="Proteomes" id="UP000242972"/>
    </source>
</evidence>
<organism evidence="1 2">
    <name type="scientific">Sulfobacillus benefaciens</name>
    <dbReference type="NCBI Taxonomy" id="453960"/>
    <lineage>
        <taxon>Bacteria</taxon>
        <taxon>Bacillati</taxon>
        <taxon>Bacillota</taxon>
        <taxon>Clostridia</taxon>
        <taxon>Eubacteriales</taxon>
        <taxon>Clostridiales Family XVII. Incertae Sedis</taxon>
        <taxon>Sulfobacillus</taxon>
    </lineage>
</organism>
<accession>A0A2T2X2C8</accession>
<comment type="caution">
    <text evidence="1">The sequence shown here is derived from an EMBL/GenBank/DDBJ whole genome shotgun (WGS) entry which is preliminary data.</text>
</comment>
<evidence type="ECO:0000313" key="1">
    <source>
        <dbReference type="EMBL" id="PSR28645.1"/>
    </source>
</evidence>
<gene>
    <name evidence="1" type="ORF">C7B46_18970</name>
</gene>
<dbReference type="EMBL" id="PXYW01000096">
    <property type="protein sequence ID" value="PSR28645.1"/>
    <property type="molecule type" value="Genomic_DNA"/>
</dbReference>
<reference evidence="1 2" key="1">
    <citation type="journal article" date="2014" name="BMC Genomics">
        <title>Comparison of environmental and isolate Sulfobacillus genomes reveals diverse carbon, sulfur, nitrogen, and hydrogen metabolisms.</title>
        <authorList>
            <person name="Justice N.B."/>
            <person name="Norman A."/>
            <person name="Brown C.T."/>
            <person name="Singh A."/>
            <person name="Thomas B.C."/>
            <person name="Banfield J.F."/>
        </authorList>
    </citation>
    <scope>NUCLEOTIDE SEQUENCE [LARGE SCALE GENOMIC DNA]</scope>
    <source>
        <strain evidence="1">AMDSBA4</strain>
    </source>
</reference>
<dbReference type="AlphaFoldDB" id="A0A2T2X2C8"/>